<protein>
    <submittedName>
        <fullName evidence="1">Uncharacterized protein</fullName>
    </submittedName>
</protein>
<organism evidence="1 2">
    <name type="scientific">Ceratodon purpureus</name>
    <name type="common">Fire moss</name>
    <name type="synonym">Dicranum purpureum</name>
    <dbReference type="NCBI Taxonomy" id="3225"/>
    <lineage>
        <taxon>Eukaryota</taxon>
        <taxon>Viridiplantae</taxon>
        <taxon>Streptophyta</taxon>
        <taxon>Embryophyta</taxon>
        <taxon>Bryophyta</taxon>
        <taxon>Bryophytina</taxon>
        <taxon>Bryopsida</taxon>
        <taxon>Dicranidae</taxon>
        <taxon>Pseudoditrichales</taxon>
        <taxon>Ditrichaceae</taxon>
        <taxon>Ceratodon</taxon>
    </lineage>
</organism>
<keyword evidence="2" id="KW-1185">Reference proteome</keyword>
<evidence type="ECO:0000313" key="1">
    <source>
        <dbReference type="EMBL" id="KAG0581032.1"/>
    </source>
</evidence>
<reference evidence="1" key="1">
    <citation type="submission" date="2020-06" db="EMBL/GenBank/DDBJ databases">
        <title>WGS assembly of Ceratodon purpureus strain R40.</title>
        <authorList>
            <person name="Carey S.B."/>
            <person name="Jenkins J."/>
            <person name="Shu S."/>
            <person name="Lovell J.T."/>
            <person name="Sreedasyam A."/>
            <person name="Maumus F."/>
            <person name="Tiley G.P."/>
            <person name="Fernandez-Pozo N."/>
            <person name="Barry K."/>
            <person name="Chen C."/>
            <person name="Wang M."/>
            <person name="Lipzen A."/>
            <person name="Daum C."/>
            <person name="Saski C.A."/>
            <person name="Payton A.C."/>
            <person name="Mcbreen J.C."/>
            <person name="Conrad R.E."/>
            <person name="Kollar L.M."/>
            <person name="Olsson S."/>
            <person name="Huttunen S."/>
            <person name="Landis J.B."/>
            <person name="Wickett N.J."/>
            <person name="Johnson M.G."/>
            <person name="Rensing S.A."/>
            <person name="Grimwood J."/>
            <person name="Schmutz J."/>
            <person name="Mcdaniel S.F."/>
        </authorList>
    </citation>
    <scope>NUCLEOTIDE SEQUENCE</scope>
    <source>
        <strain evidence="1">R40</strain>
    </source>
</reference>
<proteinExistence type="predicted"/>
<evidence type="ECO:0000313" key="2">
    <source>
        <dbReference type="Proteomes" id="UP000822688"/>
    </source>
</evidence>
<gene>
    <name evidence="1" type="ORF">KC19_4G219200</name>
</gene>
<comment type="caution">
    <text evidence="1">The sequence shown here is derived from an EMBL/GenBank/DDBJ whole genome shotgun (WGS) entry which is preliminary data.</text>
</comment>
<sequence length="109" mass="11946">MRYDLSQYKSACSGLGRLSLVQKTGSPLLTSKLYTPMEPNVGTIIAHILVCVSAHICRNSESCKSILQFSSMTEHCTLSSLGSGRRAHTHRMSSFGNFPHRAPFITTSL</sequence>
<dbReference type="EMBL" id="CM026424">
    <property type="protein sequence ID" value="KAG0581032.1"/>
    <property type="molecule type" value="Genomic_DNA"/>
</dbReference>
<dbReference type="AlphaFoldDB" id="A0A8T0ICA3"/>
<dbReference type="Proteomes" id="UP000822688">
    <property type="component" value="Chromosome 4"/>
</dbReference>
<accession>A0A8T0ICA3</accession>
<name>A0A8T0ICA3_CERPU</name>